<evidence type="ECO:0008006" key="4">
    <source>
        <dbReference type="Google" id="ProtNLM"/>
    </source>
</evidence>
<feature type="compositionally biased region" description="Polar residues" evidence="1">
    <location>
        <begin position="142"/>
        <end position="161"/>
    </location>
</feature>
<evidence type="ECO:0000256" key="1">
    <source>
        <dbReference type="SAM" id="MobiDB-lite"/>
    </source>
</evidence>
<feature type="region of interest" description="Disordered" evidence="1">
    <location>
        <begin position="98"/>
        <end position="161"/>
    </location>
</feature>
<protein>
    <recommendedName>
        <fullName evidence="4">Myb/SANT-like domain-containing protein</fullName>
    </recommendedName>
</protein>
<proteinExistence type="predicted"/>
<evidence type="ECO:0000313" key="2">
    <source>
        <dbReference type="EMBL" id="KAJ7652317.1"/>
    </source>
</evidence>
<accession>A0AAD7G3D7</accession>
<dbReference type="AlphaFoldDB" id="A0AAD7G3D7"/>
<dbReference type="EMBL" id="JARKIE010000348">
    <property type="protein sequence ID" value="KAJ7652317.1"/>
    <property type="molecule type" value="Genomic_DNA"/>
</dbReference>
<sequence>MPRKDAANWTAHPEDLTHAFQFLLDQKSHVGNGRNFDKTVFNEVAKHMAKKYPPQTGGPKTADSIMSKWKEARKLHDFILQAKQKRYPGVSGWTYTDDLGFNITDDDRDPAESDIAPPEQSQDDDTEQRSDNSQQGSDDSQPFSDWSQTNYSESQAPNIDS</sequence>
<gene>
    <name evidence="2" type="ORF">B0H17DRAFT_1147400</name>
</gene>
<organism evidence="2 3">
    <name type="scientific">Mycena rosella</name>
    <name type="common">Pink bonnet</name>
    <name type="synonym">Agaricus rosellus</name>
    <dbReference type="NCBI Taxonomy" id="1033263"/>
    <lineage>
        <taxon>Eukaryota</taxon>
        <taxon>Fungi</taxon>
        <taxon>Dikarya</taxon>
        <taxon>Basidiomycota</taxon>
        <taxon>Agaricomycotina</taxon>
        <taxon>Agaricomycetes</taxon>
        <taxon>Agaricomycetidae</taxon>
        <taxon>Agaricales</taxon>
        <taxon>Marasmiineae</taxon>
        <taxon>Mycenaceae</taxon>
        <taxon>Mycena</taxon>
    </lineage>
</organism>
<evidence type="ECO:0000313" key="3">
    <source>
        <dbReference type="Proteomes" id="UP001221757"/>
    </source>
</evidence>
<comment type="caution">
    <text evidence="2">The sequence shown here is derived from an EMBL/GenBank/DDBJ whole genome shotgun (WGS) entry which is preliminary data.</text>
</comment>
<reference evidence="2" key="1">
    <citation type="submission" date="2023-03" db="EMBL/GenBank/DDBJ databases">
        <title>Massive genome expansion in bonnet fungi (Mycena s.s.) driven by repeated elements and novel gene families across ecological guilds.</title>
        <authorList>
            <consortium name="Lawrence Berkeley National Laboratory"/>
            <person name="Harder C.B."/>
            <person name="Miyauchi S."/>
            <person name="Viragh M."/>
            <person name="Kuo A."/>
            <person name="Thoen E."/>
            <person name="Andreopoulos B."/>
            <person name="Lu D."/>
            <person name="Skrede I."/>
            <person name="Drula E."/>
            <person name="Henrissat B."/>
            <person name="Morin E."/>
            <person name="Kohler A."/>
            <person name="Barry K."/>
            <person name="LaButti K."/>
            <person name="Morin E."/>
            <person name="Salamov A."/>
            <person name="Lipzen A."/>
            <person name="Mereny Z."/>
            <person name="Hegedus B."/>
            <person name="Baldrian P."/>
            <person name="Stursova M."/>
            <person name="Weitz H."/>
            <person name="Taylor A."/>
            <person name="Grigoriev I.V."/>
            <person name="Nagy L.G."/>
            <person name="Martin F."/>
            <person name="Kauserud H."/>
        </authorList>
    </citation>
    <scope>NUCLEOTIDE SEQUENCE</scope>
    <source>
        <strain evidence="2">CBHHK067</strain>
    </source>
</reference>
<feature type="compositionally biased region" description="Low complexity" evidence="1">
    <location>
        <begin position="131"/>
        <end position="141"/>
    </location>
</feature>
<name>A0AAD7G3D7_MYCRO</name>
<dbReference type="Proteomes" id="UP001221757">
    <property type="component" value="Unassembled WGS sequence"/>
</dbReference>
<keyword evidence="3" id="KW-1185">Reference proteome</keyword>